<accession>A0A561Q0I1</accession>
<dbReference type="EMBL" id="VIWP01000018">
    <property type="protein sequence ID" value="TWF43874.1"/>
    <property type="molecule type" value="Genomic_DNA"/>
</dbReference>
<dbReference type="OrthoDB" id="8390978at2"/>
<keyword evidence="2" id="KW-1185">Reference proteome</keyword>
<proteinExistence type="predicted"/>
<reference evidence="1 2" key="1">
    <citation type="submission" date="2019-06" db="EMBL/GenBank/DDBJ databases">
        <title>Sorghum-associated microbial communities from plants grown in Nebraska, USA.</title>
        <authorList>
            <person name="Schachtman D."/>
        </authorList>
    </citation>
    <scope>NUCLEOTIDE SEQUENCE [LARGE SCALE GENOMIC DNA]</scope>
    <source>
        <strain evidence="1 2">1225</strain>
    </source>
</reference>
<sequence length="74" mass="8175">MTRFAMTETALIERLRSLKSKPEMTINLVDIFGPLAALNFSQDEAGAVLRALEQDGIISFTTGNRIRINKPLPA</sequence>
<evidence type="ECO:0000313" key="2">
    <source>
        <dbReference type="Proteomes" id="UP000320653"/>
    </source>
</evidence>
<dbReference type="RefSeq" id="WP_145643563.1">
    <property type="nucleotide sequence ID" value="NZ_VIWP01000018.1"/>
</dbReference>
<protein>
    <recommendedName>
        <fullName evidence="3">Crp-like helix-turn-helix protein</fullName>
    </recommendedName>
</protein>
<dbReference type="Proteomes" id="UP000320653">
    <property type="component" value="Unassembled WGS sequence"/>
</dbReference>
<dbReference type="AlphaFoldDB" id="A0A561Q0I1"/>
<evidence type="ECO:0000313" key="1">
    <source>
        <dbReference type="EMBL" id="TWF43874.1"/>
    </source>
</evidence>
<evidence type="ECO:0008006" key="3">
    <source>
        <dbReference type="Google" id="ProtNLM"/>
    </source>
</evidence>
<organism evidence="1 2">
    <name type="scientific">Neorhizobium alkalisoli</name>
    <dbReference type="NCBI Taxonomy" id="528178"/>
    <lineage>
        <taxon>Bacteria</taxon>
        <taxon>Pseudomonadati</taxon>
        <taxon>Pseudomonadota</taxon>
        <taxon>Alphaproteobacteria</taxon>
        <taxon>Hyphomicrobiales</taxon>
        <taxon>Rhizobiaceae</taxon>
        <taxon>Rhizobium/Agrobacterium group</taxon>
        <taxon>Neorhizobium</taxon>
    </lineage>
</organism>
<comment type="caution">
    <text evidence="1">The sequence shown here is derived from an EMBL/GenBank/DDBJ whole genome shotgun (WGS) entry which is preliminary data.</text>
</comment>
<name>A0A561Q0I1_9HYPH</name>
<gene>
    <name evidence="1" type="ORF">FHW37_11826</name>
</gene>